<evidence type="ECO:0000313" key="2">
    <source>
        <dbReference type="Proteomes" id="UP000774283"/>
    </source>
</evidence>
<dbReference type="GO" id="GO:0008641">
    <property type="term" value="F:ubiquitin-like modifier activating enzyme activity"/>
    <property type="evidence" value="ECO:0007669"/>
    <property type="project" value="InterPro"/>
</dbReference>
<name>A0A9X5F966_9MICO</name>
<dbReference type="EMBL" id="JAAXOW010000001">
    <property type="protein sequence ID" value="NKX92085.1"/>
    <property type="molecule type" value="Genomic_DNA"/>
</dbReference>
<organism evidence="1 2">
    <name type="scientific">Sanguibacter hominis ATCC BAA-789</name>
    <dbReference type="NCBI Taxonomy" id="1312740"/>
    <lineage>
        <taxon>Bacteria</taxon>
        <taxon>Bacillati</taxon>
        <taxon>Actinomycetota</taxon>
        <taxon>Actinomycetes</taxon>
        <taxon>Micrococcales</taxon>
        <taxon>Sanguibacteraceae</taxon>
        <taxon>Sanguibacter</taxon>
    </lineage>
</organism>
<keyword evidence="2" id="KW-1185">Reference proteome</keyword>
<reference evidence="1 2" key="1">
    <citation type="submission" date="2020-04" db="EMBL/GenBank/DDBJ databases">
        <title>MicrobeNet Type strains.</title>
        <authorList>
            <person name="Nicholson A.C."/>
        </authorList>
    </citation>
    <scope>NUCLEOTIDE SEQUENCE [LARGE SCALE GENOMIC DNA]</scope>
    <source>
        <strain evidence="1 2">ATCC BAA-789</strain>
    </source>
</reference>
<dbReference type="InterPro" id="IPR035985">
    <property type="entry name" value="Ubiquitin-activating_enz"/>
</dbReference>
<dbReference type="Proteomes" id="UP000774283">
    <property type="component" value="Unassembled WGS sequence"/>
</dbReference>
<accession>A0A9X5F966</accession>
<evidence type="ECO:0008006" key="3">
    <source>
        <dbReference type="Google" id="ProtNLM"/>
    </source>
</evidence>
<dbReference type="Gene3D" id="3.40.50.720">
    <property type="entry name" value="NAD(P)-binding Rossmann-like Domain"/>
    <property type="match status" value="1"/>
</dbReference>
<evidence type="ECO:0000313" key="1">
    <source>
        <dbReference type="EMBL" id="NKX92085.1"/>
    </source>
</evidence>
<gene>
    <name evidence="1" type="ORF">HF995_02155</name>
</gene>
<protein>
    <recommendedName>
        <fullName evidence="3">ThiF family protein</fullName>
    </recommendedName>
</protein>
<dbReference type="AlphaFoldDB" id="A0A9X5F966"/>
<comment type="caution">
    <text evidence="1">The sequence shown here is derived from an EMBL/GenBank/DDBJ whole genome shotgun (WGS) entry which is preliminary data.</text>
</comment>
<dbReference type="RefSeq" id="WP_168446166.1">
    <property type="nucleotide sequence ID" value="NZ_JAAXOW010000001.1"/>
</dbReference>
<dbReference type="SUPFAM" id="SSF69572">
    <property type="entry name" value="Activating enzymes of the ubiquitin-like proteins"/>
    <property type="match status" value="1"/>
</dbReference>
<sequence length="269" mass="28074">MAPTTPPPLTSRATAAVGVLGLGRLGLLTTLSLATSGIGRLVLDDARHVTQADLGPGGYGSRDVGSLRRIAAARLVAESASGTSSRVAPSRPHDVPLAALDMLVVVTDEDLAPDRAWRLMGERVPHLVVRCRPDAVDVSHVVVPGRTPCLCCISLHTQDERGTDAFTASAWAPSGPRAPRVRELTPDEPLLASAAAVVVTRSVLAFLDTGSLAVTGAEPTWDRSCRTVVTSTHLALPDIRAREERWPVHPGCGCTGQGAVRSSSRAATA</sequence>
<proteinExistence type="predicted"/>